<dbReference type="RefSeq" id="WP_008386119.1">
    <property type="nucleotide sequence ID" value="NZ_AOIV01000021.1"/>
</dbReference>
<dbReference type="CDD" id="cd05154">
    <property type="entry name" value="ACAD10_11_N-like"/>
    <property type="match status" value="1"/>
</dbReference>
<dbReference type="GO" id="GO:0016740">
    <property type="term" value="F:transferase activity"/>
    <property type="evidence" value="ECO:0007669"/>
    <property type="project" value="UniProtKB-KW"/>
</dbReference>
<reference evidence="3 4" key="1">
    <citation type="journal article" date="2014" name="PLoS Genet.">
        <title>Phylogenetically driven sequencing of extremely halophilic archaea reveals strategies for static and dynamic osmo-response.</title>
        <authorList>
            <person name="Becker E.A."/>
            <person name="Seitzer P.M."/>
            <person name="Tritt A."/>
            <person name="Larsen D."/>
            <person name="Krusor M."/>
            <person name="Yao A.I."/>
            <person name="Wu D."/>
            <person name="Madern D."/>
            <person name="Eisen J.A."/>
            <person name="Darling A.E."/>
            <person name="Facciotti M.T."/>
        </authorList>
    </citation>
    <scope>NUCLEOTIDE SEQUENCE [LARGE SCALE GENOMIC DNA]</scope>
    <source>
        <strain evidence="3 4">JCM 14848</strain>
    </source>
</reference>
<proteinExistence type="predicted"/>
<dbReference type="PANTHER" id="PTHR47829">
    <property type="entry name" value="HYDROLASE, PUTATIVE (AFU_ORTHOLOGUE AFUA_1G12880)-RELATED"/>
    <property type="match status" value="1"/>
</dbReference>
<dbReference type="OrthoDB" id="350437at2157"/>
<evidence type="ECO:0000259" key="2">
    <source>
        <dbReference type="Pfam" id="PF01636"/>
    </source>
</evidence>
<dbReference type="EMBL" id="AOIV01000021">
    <property type="protein sequence ID" value="ELZ31512.1"/>
    <property type="molecule type" value="Genomic_DNA"/>
</dbReference>
<dbReference type="InterPro" id="IPR011009">
    <property type="entry name" value="Kinase-like_dom_sf"/>
</dbReference>
<dbReference type="InterPro" id="IPR052898">
    <property type="entry name" value="ACAD10-like"/>
</dbReference>
<dbReference type="SUPFAM" id="SSF56112">
    <property type="entry name" value="Protein kinase-like (PK-like)"/>
    <property type="match status" value="1"/>
</dbReference>
<feature type="region of interest" description="Disordered" evidence="1">
    <location>
        <begin position="1"/>
        <end position="24"/>
    </location>
</feature>
<evidence type="ECO:0000313" key="4">
    <source>
        <dbReference type="Proteomes" id="UP000011513"/>
    </source>
</evidence>
<feature type="domain" description="Aminoglycoside phosphotransferase" evidence="2">
    <location>
        <begin position="55"/>
        <end position="305"/>
    </location>
</feature>
<keyword evidence="3" id="KW-0808">Transferase</keyword>
<dbReference type="InterPro" id="IPR041726">
    <property type="entry name" value="ACAD10_11_N"/>
</dbReference>
<dbReference type="PANTHER" id="PTHR47829:SF1">
    <property type="entry name" value="HAD FAMILY PHOSPHATASE"/>
    <property type="match status" value="1"/>
</dbReference>
<dbReference type="AlphaFoldDB" id="M0D9Y7"/>
<dbReference type="Pfam" id="PF01636">
    <property type="entry name" value="APH"/>
    <property type="match status" value="1"/>
</dbReference>
<dbReference type="InterPro" id="IPR002575">
    <property type="entry name" value="Aminoglycoside_PTrfase"/>
</dbReference>
<protein>
    <submittedName>
        <fullName evidence="3">Aminoglycoside phosphotransferase</fullName>
    </submittedName>
</protein>
<dbReference type="InParanoid" id="M0D9Y7"/>
<sequence>MSDDGNHGGDDRTHDGGADAERGTRGDDYFRRLVDEDALRAYLEAELGPESTFEVERHPAGHSNETLFVTWGSRELVLRRPPPGETAETAHDVLREYRVMDALQGTPVPLPETVLACENHDIVGSDFYLMSRVAGDVLREEEPERFGNPEARERVGYELVDTLAAIHEVDLDSVGLAEFGRAEGYTRRQVDRWGKQLAWAFERTSEVRSVPALREVGEWLDDHAPEDHPESLVHGDYKLDNVLYAPGTPPDLAAVFDWEMSTLGDPRADLGWMLSYWRDADDPEPAIPELETRFMEREGYPTRRELVARYEERTGIEFEHQRFYRALAVYKLAGLGEMFFRRYLEGNSDDPMYPKMEARVPALGDRAKRIIEGEEPL</sequence>
<dbReference type="eggNOG" id="arCOG04682">
    <property type="taxonomic scope" value="Archaea"/>
</dbReference>
<gene>
    <name evidence="3" type="ORF">C474_09432</name>
</gene>
<evidence type="ECO:0000313" key="3">
    <source>
        <dbReference type="EMBL" id="ELZ31512.1"/>
    </source>
</evidence>
<organism evidence="3 4">
    <name type="scientific">Halogeometricum pallidum JCM 14848</name>
    <dbReference type="NCBI Taxonomy" id="1227487"/>
    <lineage>
        <taxon>Archaea</taxon>
        <taxon>Methanobacteriati</taxon>
        <taxon>Methanobacteriota</taxon>
        <taxon>Stenosarchaea group</taxon>
        <taxon>Halobacteria</taxon>
        <taxon>Halobacteriales</taxon>
        <taxon>Haloferacaceae</taxon>
        <taxon>Halogeometricum</taxon>
    </lineage>
</organism>
<evidence type="ECO:0000256" key="1">
    <source>
        <dbReference type="SAM" id="MobiDB-lite"/>
    </source>
</evidence>
<dbReference type="PATRIC" id="fig|1227487.5.peg.1900"/>
<accession>M0D9Y7</accession>
<dbReference type="Gene3D" id="3.30.200.20">
    <property type="entry name" value="Phosphorylase Kinase, domain 1"/>
    <property type="match status" value="1"/>
</dbReference>
<comment type="caution">
    <text evidence="3">The sequence shown here is derived from an EMBL/GenBank/DDBJ whole genome shotgun (WGS) entry which is preliminary data.</text>
</comment>
<keyword evidence="4" id="KW-1185">Reference proteome</keyword>
<name>M0D9Y7_HALPD</name>
<dbReference type="Gene3D" id="3.90.1200.10">
    <property type="match status" value="1"/>
</dbReference>
<dbReference type="Proteomes" id="UP000011513">
    <property type="component" value="Unassembled WGS sequence"/>
</dbReference>